<dbReference type="RefSeq" id="WP_054554797.1">
    <property type="nucleotide sequence ID" value="NZ_LJTC01000018.1"/>
</dbReference>
<keyword evidence="4 14" id="KW-1134">Transmembrane beta strand</keyword>
<dbReference type="PROSITE" id="PS01156">
    <property type="entry name" value="TONB_DEPENDENT_REC_2"/>
    <property type="match status" value="1"/>
</dbReference>
<keyword evidence="13 14" id="KW-0998">Cell outer membrane</keyword>
<dbReference type="Gene3D" id="2.170.130.10">
    <property type="entry name" value="TonB-dependent receptor, plug domain"/>
    <property type="match status" value="1"/>
</dbReference>
<evidence type="ECO:0000313" key="20">
    <source>
        <dbReference type="EMBL" id="KPM77789.1"/>
    </source>
</evidence>
<evidence type="ECO:0000259" key="18">
    <source>
        <dbReference type="Pfam" id="PF00593"/>
    </source>
</evidence>
<dbReference type="SUPFAM" id="SSF56935">
    <property type="entry name" value="Porins"/>
    <property type="match status" value="1"/>
</dbReference>
<dbReference type="EMBL" id="LJTC01000018">
    <property type="protein sequence ID" value="KPM77789.1"/>
    <property type="molecule type" value="Genomic_DNA"/>
</dbReference>
<dbReference type="InterPro" id="IPR010105">
    <property type="entry name" value="TonB_sidphr_rcpt"/>
</dbReference>
<feature type="short sequence motif" description="TonB C-terminal box" evidence="15">
    <location>
        <begin position="698"/>
        <end position="715"/>
    </location>
</feature>
<evidence type="ECO:0000256" key="3">
    <source>
        <dbReference type="ARBA" id="ARBA00022448"/>
    </source>
</evidence>
<dbReference type="InterPro" id="IPR000531">
    <property type="entry name" value="Beta-barrel_TonB"/>
</dbReference>
<evidence type="ECO:0000256" key="12">
    <source>
        <dbReference type="ARBA" id="ARBA00023170"/>
    </source>
</evidence>
<dbReference type="Proteomes" id="UP000050378">
    <property type="component" value="Unassembled WGS sequence"/>
</dbReference>
<evidence type="ECO:0000256" key="10">
    <source>
        <dbReference type="ARBA" id="ARBA00023077"/>
    </source>
</evidence>
<keyword evidence="9" id="KW-0406">Ion transport</keyword>
<proteinExistence type="inferred from homology"/>
<organism evidence="20 21">
    <name type="scientific">Pseudoalteromonas lipolytica</name>
    <dbReference type="NCBI Taxonomy" id="570156"/>
    <lineage>
        <taxon>Bacteria</taxon>
        <taxon>Pseudomonadati</taxon>
        <taxon>Pseudomonadota</taxon>
        <taxon>Gammaproteobacteria</taxon>
        <taxon>Alteromonadales</taxon>
        <taxon>Pseudoalteromonadaceae</taxon>
        <taxon>Pseudoalteromonas</taxon>
    </lineage>
</organism>
<dbReference type="GO" id="GO:0009279">
    <property type="term" value="C:cell outer membrane"/>
    <property type="evidence" value="ECO:0007669"/>
    <property type="project" value="UniProtKB-SubCell"/>
</dbReference>
<comment type="caution">
    <text evidence="20">The sequence shown here is derived from an EMBL/GenBank/DDBJ whole genome shotgun (WGS) entry which is preliminary data.</text>
</comment>
<dbReference type="GO" id="GO:0015344">
    <property type="term" value="F:siderophore uptake transmembrane transporter activity"/>
    <property type="evidence" value="ECO:0007669"/>
    <property type="project" value="TreeGrafter"/>
</dbReference>
<protein>
    <submittedName>
        <fullName evidence="20">Ligand-gated channel</fullName>
    </submittedName>
</protein>
<reference evidence="20 21" key="1">
    <citation type="submission" date="2015-09" db="EMBL/GenBank/DDBJ databases">
        <title>Draft Genome Sequence of Pseudoalteromonas lipolytica UCD-48B.</title>
        <authorList>
            <person name="Krusor M."/>
            <person name="Coil D.A."/>
            <person name="Lang J.M."/>
            <person name="Eisen J.A."/>
            <person name="Alexiev A."/>
        </authorList>
    </citation>
    <scope>NUCLEOTIDE SEQUENCE [LARGE SCALE GENOMIC DNA]</scope>
    <source>
        <strain evidence="20 21">UCD-48B</strain>
    </source>
</reference>
<evidence type="ECO:0000256" key="17">
    <source>
        <dbReference type="SAM" id="SignalP"/>
    </source>
</evidence>
<keyword evidence="5" id="KW-0410">Iron transport</keyword>
<dbReference type="PANTHER" id="PTHR32552">
    <property type="entry name" value="FERRICHROME IRON RECEPTOR-RELATED"/>
    <property type="match status" value="1"/>
</dbReference>
<keyword evidence="11 14" id="KW-0472">Membrane</keyword>
<dbReference type="STRING" id="570156.AOG27_20180"/>
<keyword evidence="7 17" id="KW-0732">Signal</keyword>
<dbReference type="NCBIfam" id="TIGR01783">
    <property type="entry name" value="TonB-siderophor"/>
    <property type="match status" value="1"/>
</dbReference>
<evidence type="ECO:0000256" key="15">
    <source>
        <dbReference type="PROSITE-ProRule" id="PRU10144"/>
    </source>
</evidence>
<dbReference type="PROSITE" id="PS52016">
    <property type="entry name" value="TONB_DEPENDENT_REC_3"/>
    <property type="match status" value="1"/>
</dbReference>
<evidence type="ECO:0000256" key="14">
    <source>
        <dbReference type="PROSITE-ProRule" id="PRU01360"/>
    </source>
</evidence>
<dbReference type="GO" id="GO:0015891">
    <property type="term" value="P:siderophore transport"/>
    <property type="evidence" value="ECO:0007669"/>
    <property type="project" value="InterPro"/>
</dbReference>
<evidence type="ECO:0000256" key="9">
    <source>
        <dbReference type="ARBA" id="ARBA00023065"/>
    </source>
</evidence>
<evidence type="ECO:0000256" key="6">
    <source>
        <dbReference type="ARBA" id="ARBA00022692"/>
    </source>
</evidence>
<evidence type="ECO:0000256" key="11">
    <source>
        <dbReference type="ARBA" id="ARBA00023136"/>
    </source>
</evidence>
<comment type="subcellular location">
    <subcellularLocation>
        <location evidence="1 14">Cell outer membrane</location>
        <topology evidence="1 14">Multi-pass membrane protein</topology>
    </subcellularLocation>
</comment>
<evidence type="ECO:0000256" key="4">
    <source>
        <dbReference type="ARBA" id="ARBA00022452"/>
    </source>
</evidence>
<dbReference type="InterPro" id="IPR012910">
    <property type="entry name" value="Plug_dom"/>
</dbReference>
<keyword evidence="10 16" id="KW-0798">TonB box</keyword>
<dbReference type="PANTHER" id="PTHR32552:SF68">
    <property type="entry name" value="FERRICHROME OUTER MEMBRANE TRANSPORTER_PHAGE RECEPTOR"/>
    <property type="match status" value="1"/>
</dbReference>
<dbReference type="InterPro" id="IPR010917">
    <property type="entry name" value="TonB_rcpt_CS"/>
</dbReference>
<keyword evidence="6 14" id="KW-0812">Transmembrane</keyword>
<evidence type="ECO:0000256" key="2">
    <source>
        <dbReference type="ARBA" id="ARBA00009810"/>
    </source>
</evidence>
<dbReference type="Pfam" id="PF00593">
    <property type="entry name" value="TonB_dep_Rec_b-barrel"/>
    <property type="match status" value="1"/>
</dbReference>
<dbReference type="Pfam" id="PF07715">
    <property type="entry name" value="Plug"/>
    <property type="match status" value="1"/>
</dbReference>
<evidence type="ECO:0000256" key="13">
    <source>
        <dbReference type="ARBA" id="ARBA00023237"/>
    </source>
</evidence>
<evidence type="ECO:0000256" key="7">
    <source>
        <dbReference type="ARBA" id="ARBA00022729"/>
    </source>
</evidence>
<evidence type="ECO:0000313" key="21">
    <source>
        <dbReference type="Proteomes" id="UP000050378"/>
    </source>
</evidence>
<gene>
    <name evidence="20" type="ORF">AOG27_20180</name>
</gene>
<dbReference type="InterPro" id="IPR037066">
    <property type="entry name" value="Plug_dom_sf"/>
</dbReference>
<feature type="signal peptide" evidence="17">
    <location>
        <begin position="1"/>
        <end position="20"/>
    </location>
</feature>
<evidence type="ECO:0000259" key="19">
    <source>
        <dbReference type="Pfam" id="PF07715"/>
    </source>
</evidence>
<feature type="domain" description="TonB-dependent receptor-like beta-barrel" evidence="18">
    <location>
        <begin position="230"/>
        <end position="683"/>
    </location>
</feature>
<dbReference type="GO" id="GO:0038023">
    <property type="term" value="F:signaling receptor activity"/>
    <property type="evidence" value="ECO:0007669"/>
    <property type="project" value="InterPro"/>
</dbReference>
<keyword evidence="3 14" id="KW-0813">Transport</keyword>
<evidence type="ECO:0000256" key="1">
    <source>
        <dbReference type="ARBA" id="ARBA00004571"/>
    </source>
</evidence>
<keyword evidence="12" id="KW-0675">Receptor</keyword>
<accession>A0A0P7DLR6</accession>
<comment type="similarity">
    <text evidence="2 14 16">Belongs to the TonB-dependent receptor family.</text>
</comment>
<dbReference type="OrthoDB" id="127311at2"/>
<evidence type="ECO:0000256" key="16">
    <source>
        <dbReference type="RuleBase" id="RU003357"/>
    </source>
</evidence>
<keyword evidence="8" id="KW-0408">Iron</keyword>
<dbReference type="CDD" id="cd01347">
    <property type="entry name" value="ligand_gated_channel"/>
    <property type="match status" value="1"/>
</dbReference>
<sequence length="715" mass="79626">MRLSAVFIALAAGFSGVAHAQTEVTTSDQSDSKELEKIEVVGRAFSLYRPTESSFATRTNTPLEKIPQSIQILPQELISDQAARQITDLYSNIAGVNAFSYSGVTFRGFRQDEILYDGVKGDPFNGFAVPQLFNIEQVAVLKGPAGAIYGSGNPGGIINYVTKKPKFTSEHSIEVEVGNDDFFSGALESTGTLSESLDNHAYRVGLYRDTEKPFRANTSSDNTIVDLGYTWLINSATELTTQYTYIEQELGGARLRGVPADDNGNFLTDISWNHNEATDFQNVEAHVYQATLKHEFNDVWRTDVTARYFDNKEVQNYHEPRGLVDTDDDGIVDWSHREFRDQVRENEGFSLTANAIAEFAFANMQHQVLFGSDWYKHDFESVYRTATQQSKGGPVPGLDLNNPEYGLTSADDYDLDSITPRLGKTNSTRFGAYLQDQLDITANWSVTAGLRYDRFEDKDLLNQTEFSDSDLTYRIGTSYNINNMFFPYALHGTGFVPQSASNQETAKGGPFSPETSRINELGLRTKLLADTLAVNMAVYDIVRENILQPSLLGDVAGDGVDDLVAVGEVQSKGFELEVVGDITDSWVVTASYAYNDTRITKANDSITNQIPDSDKFANAPQNTLGIWTRYELPSLSSSISAGLDYVDEQLSLGGQRVKPYTVYNMAWQTTVDNWQWQLSVKNLFDKEYASSGFIERTGHFPGEPRRVYLSAKYSF</sequence>
<name>A0A0P7DLR6_9GAMM</name>
<feature type="domain" description="TonB-dependent receptor plug" evidence="19">
    <location>
        <begin position="63"/>
        <end position="157"/>
    </location>
</feature>
<dbReference type="AlphaFoldDB" id="A0A0P7DLR6"/>
<evidence type="ECO:0000256" key="5">
    <source>
        <dbReference type="ARBA" id="ARBA00022496"/>
    </source>
</evidence>
<evidence type="ECO:0000256" key="8">
    <source>
        <dbReference type="ARBA" id="ARBA00023004"/>
    </source>
</evidence>
<dbReference type="PATRIC" id="fig|570156.3.peg.1960"/>
<feature type="chain" id="PRO_5006137932" evidence="17">
    <location>
        <begin position="21"/>
        <end position="715"/>
    </location>
</feature>
<dbReference type="Gene3D" id="2.40.170.20">
    <property type="entry name" value="TonB-dependent receptor, beta-barrel domain"/>
    <property type="match status" value="1"/>
</dbReference>
<dbReference type="InterPro" id="IPR036942">
    <property type="entry name" value="Beta-barrel_TonB_sf"/>
</dbReference>
<dbReference type="InterPro" id="IPR039426">
    <property type="entry name" value="TonB-dep_rcpt-like"/>
</dbReference>